<dbReference type="EMBL" id="JACHMN010000002">
    <property type="protein sequence ID" value="MBB5871626.1"/>
    <property type="molecule type" value="Genomic_DNA"/>
</dbReference>
<dbReference type="InterPro" id="IPR032716">
    <property type="entry name" value="ACC_epsilon"/>
</dbReference>
<keyword evidence="2" id="KW-1185">Reference proteome</keyword>
<organism evidence="1 2">
    <name type="scientific">Allocatelliglobosispora scoriae</name>
    <dbReference type="NCBI Taxonomy" id="643052"/>
    <lineage>
        <taxon>Bacteria</taxon>
        <taxon>Bacillati</taxon>
        <taxon>Actinomycetota</taxon>
        <taxon>Actinomycetes</taxon>
        <taxon>Micromonosporales</taxon>
        <taxon>Micromonosporaceae</taxon>
        <taxon>Allocatelliglobosispora</taxon>
    </lineage>
</organism>
<accession>A0A841BVW4</accession>
<reference evidence="1 2" key="1">
    <citation type="submission" date="2020-08" db="EMBL/GenBank/DDBJ databases">
        <title>Sequencing the genomes of 1000 actinobacteria strains.</title>
        <authorList>
            <person name="Klenk H.-P."/>
        </authorList>
    </citation>
    <scope>NUCLEOTIDE SEQUENCE [LARGE SCALE GENOMIC DNA]</scope>
    <source>
        <strain evidence="1 2">DSM 45362</strain>
    </source>
</reference>
<name>A0A841BVW4_9ACTN</name>
<dbReference type="GO" id="GO:0003989">
    <property type="term" value="F:acetyl-CoA carboxylase activity"/>
    <property type="evidence" value="ECO:0007669"/>
    <property type="project" value="InterPro"/>
</dbReference>
<protein>
    <recommendedName>
        <fullName evidence="3">Acyl-CoA carboxylase subunit epsilon</fullName>
    </recommendedName>
</protein>
<dbReference type="Proteomes" id="UP000587527">
    <property type="component" value="Unassembled WGS sequence"/>
</dbReference>
<evidence type="ECO:0000313" key="1">
    <source>
        <dbReference type="EMBL" id="MBB5871626.1"/>
    </source>
</evidence>
<evidence type="ECO:0008006" key="3">
    <source>
        <dbReference type="Google" id="ProtNLM"/>
    </source>
</evidence>
<gene>
    <name evidence="1" type="ORF">F4553_005005</name>
</gene>
<sequence length="68" mass="6958">MSDDVITVLRGNPTTDEIAALVGVLVGWAGARTEPAAPTAVSAWWASGLPSASATRGPDAWRVSGLPR</sequence>
<dbReference type="AlphaFoldDB" id="A0A841BVW4"/>
<proteinExistence type="predicted"/>
<evidence type="ECO:0000313" key="2">
    <source>
        <dbReference type="Proteomes" id="UP000587527"/>
    </source>
</evidence>
<dbReference type="Pfam" id="PF13822">
    <property type="entry name" value="ACC_epsilon"/>
    <property type="match status" value="1"/>
</dbReference>
<dbReference type="RefSeq" id="WP_246466521.1">
    <property type="nucleotide sequence ID" value="NZ_JACHMN010000002.1"/>
</dbReference>
<comment type="caution">
    <text evidence="1">The sequence shown here is derived from an EMBL/GenBank/DDBJ whole genome shotgun (WGS) entry which is preliminary data.</text>
</comment>
<dbReference type="GO" id="GO:0004658">
    <property type="term" value="F:propionyl-CoA carboxylase activity"/>
    <property type="evidence" value="ECO:0007669"/>
    <property type="project" value="InterPro"/>
</dbReference>